<accession>A0A0A9YC16</accession>
<gene>
    <name evidence="2" type="ORF">CM83_102556</name>
</gene>
<feature type="non-terminal residue" evidence="2">
    <location>
        <position position="109"/>
    </location>
</feature>
<organism evidence="2">
    <name type="scientific">Lygus hesperus</name>
    <name type="common">Western plant bug</name>
    <dbReference type="NCBI Taxonomy" id="30085"/>
    <lineage>
        <taxon>Eukaryota</taxon>
        <taxon>Metazoa</taxon>
        <taxon>Ecdysozoa</taxon>
        <taxon>Arthropoda</taxon>
        <taxon>Hexapoda</taxon>
        <taxon>Insecta</taxon>
        <taxon>Pterygota</taxon>
        <taxon>Neoptera</taxon>
        <taxon>Paraneoptera</taxon>
        <taxon>Hemiptera</taxon>
        <taxon>Heteroptera</taxon>
        <taxon>Panheteroptera</taxon>
        <taxon>Cimicomorpha</taxon>
        <taxon>Miridae</taxon>
        <taxon>Mirini</taxon>
        <taxon>Lygus</taxon>
    </lineage>
</organism>
<protein>
    <submittedName>
        <fullName evidence="2">Uncharacterized protein</fullName>
    </submittedName>
</protein>
<evidence type="ECO:0000313" key="2">
    <source>
        <dbReference type="EMBL" id="JAG29166.1"/>
    </source>
</evidence>
<feature type="region of interest" description="Disordered" evidence="1">
    <location>
        <begin position="63"/>
        <end position="101"/>
    </location>
</feature>
<feature type="compositionally biased region" description="Basic and acidic residues" evidence="1">
    <location>
        <begin position="63"/>
        <end position="72"/>
    </location>
</feature>
<reference evidence="2" key="2">
    <citation type="submission" date="2014-07" db="EMBL/GenBank/DDBJ databases">
        <authorList>
            <person name="Hull J."/>
        </authorList>
    </citation>
    <scope>NUCLEOTIDE SEQUENCE</scope>
</reference>
<feature type="compositionally biased region" description="Polar residues" evidence="1">
    <location>
        <begin position="76"/>
        <end position="91"/>
    </location>
</feature>
<dbReference type="AlphaFoldDB" id="A0A0A9YC16"/>
<name>A0A0A9YC16_LYGHE</name>
<sequence>ATCEFVERNEMIRDRLVAQVTDKHLLNKMLDEGEYLTLERAIELCKQSEMRKQEIVDFSNDKKDDQKIDALRKRGGTSQKGRPGSSSNYTKKPNDNTKGRKYLCKKCNS</sequence>
<evidence type="ECO:0000256" key="1">
    <source>
        <dbReference type="SAM" id="MobiDB-lite"/>
    </source>
</evidence>
<feature type="non-terminal residue" evidence="2">
    <location>
        <position position="1"/>
    </location>
</feature>
<reference evidence="2" key="1">
    <citation type="journal article" date="2014" name="PLoS ONE">
        <title>Transcriptome-Based Identification of ABC Transporters in the Western Tarnished Plant Bug Lygus hesperus.</title>
        <authorList>
            <person name="Hull J.J."/>
            <person name="Chaney K."/>
            <person name="Geib S.M."/>
            <person name="Fabrick J.A."/>
            <person name="Brent C.S."/>
            <person name="Walsh D."/>
            <person name="Lavine L.C."/>
        </authorList>
    </citation>
    <scope>NUCLEOTIDE SEQUENCE</scope>
</reference>
<proteinExistence type="predicted"/>
<dbReference type="EMBL" id="GBHO01014438">
    <property type="protein sequence ID" value="JAG29166.1"/>
    <property type="molecule type" value="Transcribed_RNA"/>
</dbReference>